<proteinExistence type="inferred from homology"/>
<dbReference type="Pfam" id="PF01008">
    <property type="entry name" value="IF-2B"/>
    <property type="match status" value="1"/>
</dbReference>
<comment type="caution">
    <text evidence="11">The sequence shown here is derived from an EMBL/GenBank/DDBJ whole genome shotgun (WGS) entry which is preliminary data.</text>
</comment>
<dbReference type="SUPFAM" id="SSF100950">
    <property type="entry name" value="NagB/RpiA/CoA transferase-like"/>
    <property type="match status" value="1"/>
</dbReference>
<dbReference type="Gene3D" id="3.40.50.10470">
    <property type="entry name" value="Translation initiation factor eif-2b, domain 2"/>
    <property type="match status" value="1"/>
</dbReference>
<evidence type="ECO:0000256" key="9">
    <source>
        <dbReference type="ARBA" id="ARBA00046432"/>
    </source>
</evidence>
<dbReference type="InterPro" id="IPR051501">
    <property type="entry name" value="eIF2B_alpha/beta/delta"/>
</dbReference>
<reference evidence="11 12" key="1">
    <citation type="submission" date="2019-07" db="EMBL/GenBank/DDBJ databases">
        <title>Draft genome assembly of a fouling barnacle, Amphibalanus amphitrite (Darwin, 1854): The first reference genome for Thecostraca.</title>
        <authorList>
            <person name="Kim W."/>
        </authorList>
    </citation>
    <scope>NUCLEOTIDE SEQUENCE [LARGE SCALE GENOMIC DNA]</scope>
    <source>
        <strain evidence="11">SNU_AA5</strain>
        <tissue evidence="11">Soma without cirri and trophi</tissue>
    </source>
</reference>
<dbReference type="EMBL" id="VIIS01000186">
    <property type="protein sequence ID" value="KAF0312213.1"/>
    <property type="molecule type" value="Genomic_DNA"/>
</dbReference>
<dbReference type="GO" id="GO:0005829">
    <property type="term" value="C:cytosol"/>
    <property type="evidence" value="ECO:0007669"/>
    <property type="project" value="UniProtKB-SubCell"/>
</dbReference>
<dbReference type="Gene3D" id="1.20.120.1070">
    <property type="entry name" value="Translation initiation factor eIF-2B, N-terminal domain"/>
    <property type="match status" value="1"/>
</dbReference>
<keyword evidence="3" id="KW-0963">Cytoplasm</keyword>
<dbReference type="InterPro" id="IPR000649">
    <property type="entry name" value="IF-2B-related"/>
</dbReference>
<dbReference type="GO" id="GO:0005085">
    <property type="term" value="F:guanyl-nucleotide exchange factor activity"/>
    <property type="evidence" value="ECO:0007669"/>
    <property type="project" value="TreeGrafter"/>
</dbReference>
<evidence type="ECO:0000256" key="6">
    <source>
        <dbReference type="ARBA" id="ARBA00043898"/>
    </source>
</evidence>
<protein>
    <recommendedName>
        <fullName evidence="7">Translation initiation factor eIF2B subunit alpha</fullName>
    </recommendedName>
    <alternativeName>
        <fullName evidence="8">eIF2B GDP-GTP exchange factor subunit alpha</fullName>
    </alternativeName>
</protein>
<keyword evidence="12" id="KW-1185">Reference proteome</keyword>
<dbReference type="OrthoDB" id="10249309at2759"/>
<comment type="subunit">
    <text evidence="9">Component of the translation initiation factor 2B (eIF2B) complex which is a heterodecamer of two sets of five different subunits: alpha, beta, gamma, delta and epsilon. Subunits alpha, beta and delta comprise a regulatory subcomplex and subunits epsilon and gamma comprise a catalytic subcomplex. Within the complex, the hexameric regulatory complex resides at the center, with the two heterodimeric catalytic subcomplexes bound on opposite sides.</text>
</comment>
<evidence type="ECO:0000256" key="3">
    <source>
        <dbReference type="ARBA" id="ARBA00022490"/>
    </source>
</evidence>
<dbReference type="GO" id="GO:0003743">
    <property type="term" value="F:translation initiation factor activity"/>
    <property type="evidence" value="ECO:0007669"/>
    <property type="project" value="UniProtKB-KW"/>
</dbReference>
<comment type="function">
    <text evidence="6">Acts as a component of the translation initiation factor 2B (eIF2B) complex, which catalyzes the exchange of GDP for GTP on eukaryotic initiation factor 2 (eIF2) gamma subunit. Its guanine nucleotide exchange factor activity is repressed when bound to eIF2 complex phosphorylated on the alpha subunit, thereby limiting the amount of methionyl-initiator methionine tRNA available to the ribosome and consequently global translation is repressed.</text>
</comment>
<comment type="similarity">
    <text evidence="2 10">Belongs to the eIF-2B alpha/beta/delta subunits family.</text>
</comment>
<evidence type="ECO:0000256" key="2">
    <source>
        <dbReference type="ARBA" id="ARBA00007251"/>
    </source>
</evidence>
<comment type="subcellular location">
    <subcellularLocation>
        <location evidence="1">Cytoplasm</location>
        <location evidence="1">Cytosol</location>
    </subcellularLocation>
</comment>
<name>A0A6A4X1V1_AMPAM</name>
<evidence type="ECO:0000256" key="5">
    <source>
        <dbReference type="ARBA" id="ARBA00022917"/>
    </source>
</evidence>
<evidence type="ECO:0000256" key="7">
    <source>
        <dbReference type="ARBA" id="ARBA00044208"/>
    </source>
</evidence>
<evidence type="ECO:0000313" key="12">
    <source>
        <dbReference type="Proteomes" id="UP000440578"/>
    </source>
</evidence>
<dbReference type="PANTHER" id="PTHR45860">
    <property type="entry name" value="TRANSLATION INITIATION FACTOR EIF-2B SUBUNIT ALPHA"/>
    <property type="match status" value="1"/>
</dbReference>
<dbReference type="GO" id="GO:0005851">
    <property type="term" value="C:eukaryotic translation initiation factor 2B complex"/>
    <property type="evidence" value="ECO:0007669"/>
    <property type="project" value="TreeGrafter"/>
</dbReference>
<dbReference type="InterPro" id="IPR037171">
    <property type="entry name" value="NagB/RpiA_transferase-like"/>
</dbReference>
<dbReference type="InterPro" id="IPR042529">
    <property type="entry name" value="IF_2B-like_C"/>
</dbReference>
<sequence>MTMDDSAVQRSFTTLLKEDPEMSVAFAAINTLLTDLETHEYETMSGLMERMGQLQKILQASEKAGASVSSGTELFLRSVTLIANLDKKGHLRESQSLMIERGRDFIQQYSGARQKIADLCDPFIMDDMTILTHSRSRAVRDALIRAKKESGKNFRVLVTESQPDRSGAELRRELAAAGIDCTVILDAAVAYSMESVDCVLVGAEGVVENGGIVNKIGSLAVAMSAHAFKRPLYVLAECVKFVRLYPLNQQEVPDEFKFALVRPGSEARDKTNPLVDYTPPRYITLLFTDLGILTPAAVSDELLQLYM</sequence>
<accession>A0A6A4X1V1</accession>
<evidence type="ECO:0000256" key="4">
    <source>
        <dbReference type="ARBA" id="ARBA00022540"/>
    </source>
</evidence>
<evidence type="ECO:0000256" key="8">
    <source>
        <dbReference type="ARBA" id="ARBA00044236"/>
    </source>
</evidence>
<gene>
    <name evidence="11" type="primary">EIF2B1</name>
    <name evidence="11" type="ORF">FJT64_017018</name>
</gene>
<evidence type="ECO:0000256" key="1">
    <source>
        <dbReference type="ARBA" id="ARBA00004514"/>
    </source>
</evidence>
<dbReference type="PANTHER" id="PTHR45860:SF1">
    <property type="entry name" value="TRANSLATION INITIATION FACTOR EIF-2B SUBUNIT ALPHA"/>
    <property type="match status" value="1"/>
</dbReference>
<dbReference type="InterPro" id="IPR042528">
    <property type="entry name" value="elF-2B_alpha_N"/>
</dbReference>
<dbReference type="Proteomes" id="UP000440578">
    <property type="component" value="Unassembled WGS sequence"/>
</dbReference>
<evidence type="ECO:0000313" key="11">
    <source>
        <dbReference type="EMBL" id="KAF0312213.1"/>
    </source>
</evidence>
<dbReference type="AlphaFoldDB" id="A0A6A4X1V1"/>
<keyword evidence="4 11" id="KW-0396">Initiation factor</keyword>
<keyword evidence="5" id="KW-0648">Protein biosynthesis</keyword>
<evidence type="ECO:0000256" key="10">
    <source>
        <dbReference type="RuleBase" id="RU003814"/>
    </source>
</evidence>
<organism evidence="11 12">
    <name type="scientific">Amphibalanus amphitrite</name>
    <name type="common">Striped barnacle</name>
    <name type="synonym">Balanus amphitrite</name>
    <dbReference type="NCBI Taxonomy" id="1232801"/>
    <lineage>
        <taxon>Eukaryota</taxon>
        <taxon>Metazoa</taxon>
        <taxon>Ecdysozoa</taxon>
        <taxon>Arthropoda</taxon>
        <taxon>Crustacea</taxon>
        <taxon>Multicrustacea</taxon>
        <taxon>Cirripedia</taxon>
        <taxon>Thoracica</taxon>
        <taxon>Thoracicalcarea</taxon>
        <taxon>Balanomorpha</taxon>
        <taxon>Balanoidea</taxon>
        <taxon>Balanidae</taxon>
        <taxon>Amphibalaninae</taxon>
        <taxon>Amphibalanus</taxon>
    </lineage>
</organism>